<dbReference type="Proteomes" id="UP001347796">
    <property type="component" value="Unassembled WGS sequence"/>
</dbReference>
<feature type="compositionally biased region" description="Polar residues" evidence="3">
    <location>
        <begin position="1"/>
        <end position="12"/>
    </location>
</feature>
<keyword evidence="6" id="KW-1185">Reference proteome</keyword>
<dbReference type="Gene3D" id="1.10.8.1120">
    <property type="entry name" value="Histone RNA hairpin-binding protein RNA-binding domain"/>
    <property type="match status" value="1"/>
</dbReference>
<dbReference type="GO" id="GO:0071204">
    <property type="term" value="C:histone pre-mRNA 3'end processing complex"/>
    <property type="evidence" value="ECO:0007669"/>
    <property type="project" value="TreeGrafter"/>
</dbReference>
<accession>A0AAN8JBV2</accession>
<feature type="compositionally biased region" description="Acidic residues" evidence="3">
    <location>
        <begin position="283"/>
        <end position="292"/>
    </location>
</feature>
<feature type="region of interest" description="Disordered" evidence="3">
    <location>
        <begin position="244"/>
        <end position="292"/>
    </location>
</feature>
<feature type="compositionally biased region" description="Polar residues" evidence="3">
    <location>
        <begin position="270"/>
        <end position="280"/>
    </location>
</feature>
<evidence type="ECO:0000256" key="1">
    <source>
        <dbReference type="ARBA" id="ARBA00006151"/>
    </source>
</evidence>
<dbReference type="PANTHER" id="PTHR17408:SF0">
    <property type="entry name" value="HISTONE RNA HAIRPIN-BINDING PROTEIN"/>
    <property type="match status" value="1"/>
</dbReference>
<dbReference type="EMBL" id="JAZGQO010000011">
    <property type="protein sequence ID" value="KAK6174592.1"/>
    <property type="molecule type" value="Genomic_DNA"/>
</dbReference>
<comment type="caution">
    <text evidence="5">The sequence shown here is derived from an EMBL/GenBank/DDBJ whole genome shotgun (WGS) entry which is preliminary data.</text>
</comment>
<proteinExistence type="inferred from homology"/>
<dbReference type="GO" id="GO:0005737">
    <property type="term" value="C:cytoplasm"/>
    <property type="evidence" value="ECO:0007669"/>
    <property type="project" value="TreeGrafter"/>
</dbReference>
<dbReference type="PANTHER" id="PTHR17408">
    <property type="entry name" value="HISTONE RNA HAIRPIN-BINDING PROTEIN"/>
    <property type="match status" value="1"/>
</dbReference>
<dbReference type="GO" id="GO:0071207">
    <property type="term" value="F:histone pre-mRNA stem-loop binding"/>
    <property type="evidence" value="ECO:0007669"/>
    <property type="project" value="TreeGrafter"/>
</dbReference>
<dbReference type="AlphaFoldDB" id="A0AAN8JBV2"/>
<dbReference type="InterPro" id="IPR029344">
    <property type="entry name" value="SLBP_RNA_bind"/>
</dbReference>
<dbReference type="GO" id="GO:0006398">
    <property type="term" value="P:mRNA 3'-end processing by stem-loop binding and cleavage"/>
    <property type="evidence" value="ECO:0007669"/>
    <property type="project" value="TreeGrafter"/>
</dbReference>
<evidence type="ECO:0000256" key="3">
    <source>
        <dbReference type="SAM" id="MobiDB-lite"/>
    </source>
</evidence>
<evidence type="ECO:0000313" key="6">
    <source>
        <dbReference type="Proteomes" id="UP001347796"/>
    </source>
</evidence>
<evidence type="ECO:0000256" key="2">
    <source>
        <dbReference type="ARBA" id="ARBA00022884"/>
    </source>
</evidence>
<feature type="compositionally biased region" description="Basic and acidic residues" evidence="3">
    <location>
        <begin position="258"/>
        <end position="269"/>
    </location>
</feature>
<feature type="compositionally biased region" description="Polar residues" evidence="3">
    <location>
        <begin position="63"/>
        <end position="72"/>
    </location>
</feature>
<dbReference type="GO" id="GO:0051028">
    <property type="term" value="P:mRNA transport"/>
    <property type="evidence" value="ECO:0007669"/>
    <property type="project" value="TreeGrafter"/>
</dbReference>
<dbReference type="Pfam" id="PF15247">
    <property type="entry name" value="SLBP_RNA_bind"/>
    <property type="match status" value="1"/>
</dbReference>
<reference evidence="5 6" key="1">
    <citation type="submission" date="2024-01" db="EMBL/GenBank/DDBJ databases">
        <title>The genome of the rayed Mediterranean limpet Patella caerulea (Linnaeus, 1758).</title>
        <authorList>
            <person name="Anh-Thu Weber A."/>
            <person name="Halstead-Nussloch G."/>
        </authorList>
    </citation>
    <scope>NUCLEOTIDE SEQUENCE [LARGE SCALE GENOMIC DNA]</scope>
    <source>
        <strain evidence="5">AATW-2023a</strain>
        <tissue evidence="5">Whole specimen</tissue>
    </source>
</reference>
<feature type="region of interest" description="Disordered" evidence="3">
    <location>
        <begin position="1"/>
        <end position="91"/>
    </location>
</feature>
<dbReference type="InterPro" id="IPR038294">
    <property type="entry name" value="SLBP_RNA_bind_sf"/>
</dbReference>
<feature type="compositionally biased region" description="Basic and acidic residues" evidence="3">
    <location>
        <begin position="43"/>
        <end position="60"/>
    </location>
</feature>
<keyword evidence="2" id="KW-0694">RNA-binding</keyword>
<organism evidence="5 6">
    <name type="scientific">Patella caerulea</name>
    <name type="common">Rayed Mediterranean limpet</name>
    <dbReference type="NCBI Taxonomy" id="87958"/>
    <lineage>
        <taxon>Eukaryota</taxon>
        <taxon>Metazoa</taxon>
        <taxon>Spiralia</taxon>
        <taxon>Lophotrochozoa</taxon>
        <taxon>Mollusca</taxon>
        <taxon>Gastropoda</taxon>
        <taxon>Patellogastropoda</taxon>
        <taxon>Patelloidea</taxon>
        <taxon>Patellidae</taxon>
        <taxon>Patella</taxon>
    </lineage>
</organism>
<sequence length="292" mass="33897">MSQRRNNRSQYSHGDRYFPTGRDSTTRERYARNGPLSPLRSPINKDKQVSNRNNRTDNNRSSKSQLDFSIKTSDFPPLGQNQMTPEIGPIKHNSTNLDWAAQVDTFEQLAADENENLKTYRRKLEMGTARKPKLVMDMEEDSATLMRRQKSIDYGKNTPGYESYLRQVKRSQRRKGHPCTPNKYVKTSRRSWDMQVKLWRRSLHQFDTPTSTNNSANVSMTDSSSEYYSALEKTFDSDISDNGSELLDYRNSQNNENFSHHFPEPEVRQPNHSSPKNSLSLIDENEIDSLML</sequence>
<evidence type="ECO:0000313" key="5">
    <source>
        <dbReference type="EMBL" id="KAK6174592.1"/>
    </source>
</evidence>
<dbReference type="GO" id="GO:0003729">
    <property type="term" value="F:mRNA binding"/>
    <property type="evidence" value="ECO:0007669"/>
    <property type="project" value="InterPro"/>
</dbReference>
<comment type="similarity">
    <text evidence="1">Belongs to the SLBP family.</text>
</comment>
<dbReference type="FunFam" id="1.10.8.1120:FF:000001">
    <property type="entry name" value="Histone RNA hairpin-binding protein-like"/>
    <property type="match status" value="1"/>
</dbReference>
<gene>
    <name evidence="5" type="ORF">SNE40_017835</name>
</gene>
<evidence type="ECO:0000259" key="4">
    <source>
        <dbReference type="Pfam" id="PF15247"/>
    </source>
</evidence>
<name>A0AAN8JBV2_PATCE</name>
<protein>
    <recommendedName>
        <fullName evidence="4">Histone RNA hairpin-binding protein RNA-binding domain-containing protein</fullName>
    </recommendedName>
</protein>
<dbReference type="InterPro" id="IPR026502">
    <property type="entry name" value="SLBP1/SLBP2"/>
</dbReference>
<feature type="domain" description="Histone RNA hairpin-binding protein RNA-binding" evidence="4">
    <location>
        <begin position="141"/>
        <end position="207"/>
    </location>
</feature>